<proteinExistence type="predicted"/>
<dbReference type="Proteomes" id="UP000188637">
    <property type="component" value="Unassembled WGS sequence"/>
</dbReference>
<name>A0ACC8XJ25_9FIRM</name>
<keyword evidence="2" id="KW-1185">Reference proteome</keyword>
<evidence type="ECO:0000313" key="2">
    <source>
        <dbReference type="Proteomes" id="UP000188637"/>
    </source>
</evidence>
<sequence>MTKISIIIPVYNVENYLKECLNSVVNQTFKDIEILIINDGSTDNSLSICKQYAKQDKRIRLINRVNGGLSAARNLGIQLATGQYITFIDSDDYIDLNMCYNAIKYFRNYKCDIVTFDFNEIRDGIVYIKNQTDLIKHFSNEEAVKAILLNYPFTTSAWGKFYKIDLFDEIRFPVNMIYEDVATIYKVVALSEKVIFSSKSKYYYRRNRPGSILANPELDKIFQRNKISKDILKFIKAYYPNLLKYAKCLYVRENMYIFYNLQSLGINDYKYYNIISKNIRPYLQNYLISNKINIQSKFKAFLLAINYKLYVWIKFLNSWRR</sequence>
<protein>
    <submittedName>
        <fullName evidence="1">Uncharacterized protein</fullName>
    </submittedName>
</protein>
<organism evidence="1 2">
    <name type="scientific">Candidatus Epulonipiscium fishelsonii</name>
    <dbReference type="NCBI Taxonomy" id="77094"/>
    <lineage>
        <taxon>Bacteria</taxon>
        <taxon>Bacillati</taxon>
        <taxon>Bacillota</taxon>
        <taxon>Clostridia</taxon>
        <taxon>Lachnospirales</taxon>
        <taxon>Lachnospiraceae</taxon>
        <taxon>Candidatus Epulonipiscium</taxon>
    </lineage>
</organism>
<reference evidence="1" key="1">
    <citation type="submission" date="2016-08" db="EMBL/GenBank/DDBJ databases">
        <authorList>
            <person name="Ngugi D.K."/>
            <person name="Miyake S."/>
            <person name="Stingl U."/>
        </authorList>
    </citation>
    <scope>NUCLEOTIDE SEQUENCE</scope>
    <source>
        <strain evidence="1">SCG-D08WGA-EpuloA1</strain>
    </source>
</reference>
<evidence type="ECO:0000313" key="1">
    <source>
        <dbReference type="EMBL" id="ONI45700.1"/>
    </source>
</evidence>
<accession>A0ACC8XJ25</accession>
<dbReference type="EMBL" id="LJHD01000049">
    <property type="protein sequence ID" value="ONI45700.1"/>
    <property type="molecule type" value="Genomic_DNA"/>
</dbReference>
<comment type="caution">
    <text evidence="1">The sequence shown here is derived from an EMBL/GenBank/DDBJ whole genome shotgun (WGS) entry which is preliminary data.</text>
</comment>
<gene>
    <name evidence="1" type="ORF">AN640_04195</name>
</gene>